<dbReference type="Proteomes" id="UP000192257">
    <property type="component" value="Unassembled WGS sequence"/>
</dbReference>
<comment type="caution">
    <text evidence="8">The sequence shown here is derived from an EMBL/GenBank/DDBJ whole genome shotgun (WGS) entry which is preliminary data.</text>
</comment>
<dbReference type="AlphaFoldDB" id="A0A1X0NS40"/>
<dbReference type="OrthoDB" id="411211at2759"/>
<dbReference type="VEuPathDB" id="TriTrypDB:TM35_000211310"/>
<dbReference type="PANTHER" id="PTHR10161">
    <property type="entry name" value="TARTRATE-RESISTANT ACID PHOSPHATASE TYPE 5"/>
    <property type="match status" value="1"/>
</dbReference>
<feature type="chain" id="PRO_5012755330" description="acid phosphatase" evidence="6">
    <location>
        <begin position="37"/>
        <end position="468"/>
    </location>
</feature>
<sequence>MMMLGGIASPSPFPCVFSALSIVITLVVALPSVVDAYPAVPDIPLAEIMFGPYNKDMVDIMGRGGGGGANLEGVERRTASQFVAGTGENGETVGGENDDFCFISHGCWGGKPPQLSGQQDVSSLISQLLTKSNEDTSSNSEHIRFIVAAGDNFYKHGVRDKYDDRFFTTFESFYDGRNATQRVPWLVALGNHDYYGNWWAQVNYTYATKEQEKYKHLWHHLTTSDVVVSGRWYMPYPYYAIKVSTDMVVVVIDTVLLHRCANSMESCWDGGKQKQIVENWLLHTYANVPYKVVVGHYPVLANGPHENFPWLQEWLIPLMEKSCASVYIHADNHYLQVSKKGYQYYANSGGGAGLRLHFPLKHKSWTKEESIFHAVEYGVMLHCKKDGRITHRVLDRKGKELFRFTSWDENDAPALQQCLARLRAENYNAADTNDSCPLFTFGPLFMIFLVVVLLSMQRRNRIRPRRYA</sequence>
<dbReference type="InterPro" id="IPR024927">
    <property type="entry name" value="Acid_PPase"/>
</dbReference>
<proteinExistence type="predicted"/>
<keyword evidence="9" id="KW-1185">Reference proteome</keyword>
<dbReference type="GeneID" id="39986761"/>
<evidence type="ECO:0000313" key="8">
    <source>
        <dbReference type="EMBL" id="ORC87525.1"/>
    </source>
</evidence>
<dbReference type="Pfam" id="PF00149">
    <property type="entry name" value="Metallophos"/>
    <property type="match status" value="1"/>
</dbReference>
<evidence type="ECO:0000313" key="9">
    <source>
        <dbReference type="Proteomes" id="UP000192257"/>
    </source>
</evidence>
<dbReference type="STRING" id="67003.A0A1X0NS40"/>
<comment type="catalytic activity">
    <reaction evidence="1">
        <text>a phosphate monoester + H2O = an alcohol + phosphate</text>
        <dbReference type="Rhea" id="RHEA:15017"/>
        <dbReference type="ChEBI" id="CHEBI:15377"/>
        <dbReference type="ChEBI" id="CHEBI:30879"/>
        <dbReference type="ChEBI" id="CHEBI:43474"/>
        <dbReference type="ChEBI" id="CHEBI:67140"/>
        <dbReference type="EC" id="3.1.3.2"/>
    </reaction>
</comment>
<dbReference type="EC" id="3.1.3.2" evidence="2"/>
<dbReference type="InterPro" id="IPR051558">
    <property type="entry name" value="Metallophosphoesterase_PAP"/>
</dbReference>
<dbReference type="CDD" id="cd07378">
    <property type="entry name" value="MPP_ACP5"/>
    <property type="match status" value="1"/>
</dbReference>
<keyword evidence="5" id="KW-1133">Transmembrane helix</keyword>
<keyword evidence="4" id="KW-0378">Hydrolase</keyword>
<dbReference type="EMBL" id="NBCO01000021">
    <property type="protein sequence ID" value="ORC87525.1"/>
    <property type="molecule type" value="Genomic_DNA"/>
</dbReference>
<dbReference type="Gene3D" id="3.60.21.10">
    <property type="match status" value="1"/>
</dbReference>
<feature type="signal peptide" evidence="6">
    <location>
        <begin position="1"/>
        <end position="36"/>
    </location>
</feature>
<evidence type="ECO:0000256" key="3">
    <source>
        <dbReference type="ARBA" id="ARBA00022729"/>
    </source>
</evidence>
<protein>
    <recommendedName>
        <fullName evidence="2">acid phosphatase</fullName>
        <ecNumber evidence="2">3.1.3.2</ecNumber>
    </recommendedName>
</protein>
<dbReference type="InterPro" id="IPR004843">
    <property type="entry name" value="Calcineurin-like_PHP"/>
</dbReference>
<dbReference type="SUPFAM" id="SSF56300">
    <property type="entry name" value="Metallo-dependent phosphatases"/>
    <property type="match status" value="1"/>
</dbReference>
<keyword evidence="5" id="KW-0812">Transmembrane</keyword>
<accession>A0A1X0NS40</accession>
<dbReference type="GO" id="GO:0003993">
    <property type="term" value="F:acid phosphatase activity"/>
    <property type="evidence" value="ECO:0007669"/>
    <property type="project" value="UniProtKB-EC"/>
</dbReference>
<dbReference type="PANTHER" id="PTHR10161:SF14">
    <property type="entry name" value="TARTRATE-RESISTANT ACID PHOSPHATASE TYPE 5"/>
    <property type="match status" value="1"/>
</dbReference>
<reference evidence="8 9" key="1">
    <citation type="submission" date="2017-03" db="EMBL/GenBank/DDBJ databases">
        <title>An alternative strategy for trypanosome survival in the mammalian bloodstream revealed through genome and transcriptome analysis of the ubiquitous bovine parasite Trypanosoma (Megatrypanum) theileri.</title>
        <authorList>
            <person name="Kelly S."/>
            <person name="Ivens A."/>
            <person name="Mott A."/>
            <person name="O'Neill E."/>
            <person name="Emms D."/>
            <person name="Macleod O."/>
            <person name="Voorheis P."/>
            <person name="Matthews J."/>
            <person name="Matthews K."/>
            <person name="Carrington M."/>
        </authorList>
    </citation>
    <scope>NUCLEOTIDE SEQUENCE [LARGE SCALE GENOMIC DNA]</scope>
    <source>
        <strain evidence="8">Edinburgh</strain>
    </source>
</reference>
<feature type="transmembrane region" description="Helical" evidence="5">
    <location>
        <begin position="438"/>
        <end position="456"/>
    </location>
</feature>
<evidence type="ECO:0000256" key="1">
    <source>
        <dbReference type="ARBA" id="ARBA00000032"/>
    </source>
</evidence>
<evidence type="ECO:0000256" key="5">
    <source>
        <dbReference type="SAM" id="Phobius"/>
    </source>
</evidence>
<gene>
    <name evidence="8" type="ORF">TM35_000211310</name>
</gene>
<feature type="domain" description="Calcineurin-like phosphoesterase" evidence="7">
    <location>
        <begin position="141"/>
        <end position="307"/>
    </location>
</feature>
<name>A0A1X0NS40_9TRYP</name>
<dbReference type="InterPro" id="IPR029052">
    <property type="entry name" value="Metallo-depent_PP-like"/>
</dbReference>
<evidence type="ECO:0000256" key="4">
    <source>
        <dbReference type="ARBA" id="ARBA00022801"/>
    </source>
</evidence>
<keyword evidence="5" id="KW-0472">Membrane</keyword>
<evidence type="ECO:0000256" key="6">
    <source>
        <dbReference type="SAM" id="SignalP"/>
    </source>
</evidence>
<keyword evidence="3 6" id="KW-0732">Signal</keyword>
<evidence type="ECO:0000259" key="7">
    <source>
        <dbReference type="Pfam" id="PF00149"/>
    </source>
</evidence>
<evidence type="ECO:0000256" key="2">
    <source>
        <dbReference type="ARBA" id="ARBA00012646"/>
    </source>
</evidence>
<organism evidence="8 9">
    <name type="scientific">Trypanosoma theileri</name>
    <dbReference type="NCBI Taxonomy" id="67003"/>
    <lineage>
        <taxon>Eukaryota</taxon>
        <taxon>Discoba</taxon>
        <taxon>Euglenozoa</taxon>
        <taxon>Kinetoplastea</taxon>
        <taxon>Metakinetoplastina</taxon>
        <taxon>Trypanosomatida</taxon>
        <taxon>Trypanosomatidae</taxon>
        <taxon>Trypanosoma</taxon>
    </lineage>
</organism>
<dbReference type="RefSeq" id="XP_028881591.1">
    <property type="nucleotide sequence ID" value="XM_029026981.1"/>
</dbReference>